<dbReference type="EMBL" id="QJSP01000003">
    <property type="protein sequence ID" value="PYE19253.1"/>
    <property type="molecule type" value="Genomic_DNA"/>
</dbReference>
<reference evidence="2 3" key="1">
    <citation type="submission" date="2018-06" db="EMBL/GenBank/DDBJ databases">
        <title>Genomic Encyclopedia of Type Strains, Phase IV (KMG-IV): sequencing the most valuable type-strain genomes for metagenomic binning, comparative biology and taxonomic classification.</title>
        <authorList>
            <person name="Goeker M."/>
        </authorList>
    </citation>
    <scope>NUCLEOTIDE SEQUENCE [LARGE SCALE GENOMIC DNA]</scope>
    <source>
        <strain evidence="2 3">DSM 45521</strain>
    </source>
</reference>
<comment type="caution">
    <text evidence="2">The sequence shown here is derived from an EMBL/GenBank/DDBJ whole genome shotgun (WGS) entry which is preliminary data.</text>
</comment>
<dbReference type="AlphaFoldDB" id="A0A318RLR2"/>
<name>A0A318RLR2_WILLI</name>
<feature type="region of interest" description="Disordered" evidence="1">
    <location>
        <begin position="123"/>
        <end position="166"/>
    </location>
</feature>
<feature type="region of interest" description="Disordered" evidence="1">
    <location>
        <begin position="1"/>
        <end position="53"/>
    </location>
</feature>
<keyword evidence="3" id="KW-1185">Reference proteome</keyword>
<evidence type="ECO:0000313" key="3">
    <source>
        <dbReference type="Proteomes" id="UP000247591"/>
    </source>
</evidence>
<organism evidence="2 3">
    <name type="scientific">Williamsia limnetica</name>
    <dbReference type="NCBI Taxonomy" id="882452"/>
    <lineage>
        <taxon>Bacteria</taxon>
        <taxon>Bacillati</taxon>
        <taxon>Actinomycetota</taxon>
        <taxon>Actinomycetes</taxon>
        <taxon>Mycobacteriales</taxon>
        <taxon>Nocardiaceae</taxon>
        <taxon>Williamsia</taxon>
    </lineage>
</organism>
<feature type="compositionally biased region" description="Acidic residues" evidence="1">
    <location>
        <begin position="31"/>
        <end position="41"/>
    </location>
</feature>
<sequence>MTDTTTTDPAAQIDADDATTLDPNTGTPGIETDDQDDDTDPIESRKYRKRAQVAESERDALAVKLAAVQRAEITRLATDLADPTDLFEYGNLDLAEVTDVETGHVDPEAVARAQAELLEQRPGLARAELKKPVPGTYANAGQFQRGATPGGKRSPSFASTVFGISE</sequence>
<evidence type="ECO:0000313" key="2">
    <source>
        <dbReference type="EMBL" id="PYE19253.1"/>
    </source>
</evidence>
<evidence type="ECO:0000256" key="1">
    <source>
        <dbReference type="SAM" id="MobiDB-lite"/>
    </source>
</evidence>
<dbReference type="RefSeq" id="WP_110468485.1">
    <property type="nucleotide sequence ID" value="NZ_QJSP01000003.1"/>
</dbReference>
<protein>
    <submittedName>
        <fullName evidence="2">Uncharacterized protein</fullName>
    </submittedName>
</protein>
<dbReference type="Proteomes" id="UP000247591">
    <property type="component" value="Unassembled WGS sequence"/>
</dbReference>
<proteinExistence type="predicted"/>
<accession>A0A318RLR2</accession>
<gene>
    <name evidence="2" type="ORF">DFR67_103164</name>
</gene>